<dbReference type="Pfam" id="PF12172">
    <property type="entry name" value="zf-ChsH2"/>
    <property type="match status" value="1"/>
</dbReference>
<evidence type="ECO:0000259" key="2">
    <source>
        <dbReference type="Pfam" id="PF12172"/>
    </source>
</evidence>
<reference evidence="4" key="1">
    <citation type="journal article" date="2019" name="Int. J. Syst. Evol. Microbiol.">
        <title>The Global Catalogue of Microorganisms (GCM) 10K type strain sequencing project: providing services to taxonomists for standard genome sequencing and annotation.</title>
        <authorList>
            <consortium name="The Broad Institute Genomics Platform"/>
            <consortium name="The Broad Institute Genome Sequencing Center for Infectious Disease"/>
            <person name="Wu L."/>
            <person name="Ma J."/>
        </authorList>
    </citation>
    <scope>NUCLEOTIDE SEQUENCE [LARGE SCALE GENOMIC DNA]</scope>
    <source>
        <strain evidence="4">JCM 32206</strain>
    </source>
</reference>
<comment type="caution">
    <text evidence="3">The sequence shown here is derived from an EMBL/GenBank/DDBJ whole genome shotgun (WGS) entry which is preliminary data.</text>
</comment>
<keyword evidence="4" id="KW-1185">Reference proteome</keyword>
<sequence length="137" mass="14695">MTDVAVDSRWLSVGRSGSSAEFFVAAERGVLVLRRCTECGHRRIARRDVCRACGGRTFDWVDACGRGTLVAWGVNPAAPDGGVVRPFGLVELDEGPWLESALDVDPAALLVGLELELVIVRGAEGDPYPAFRPVTRG</sequence>
<dbReference type="Pfam" id="PF01796">
    <property type="entry name" value="OB_ChsH2_C"/>
    <property type="match status" value="1"/>
</dbReference>
<name>A0ABP8NZD1_9NOCA</name>
<evidence type="ECO:0000313" key="3">
    <source>
        <dbReference type="EMBL" id="GAA4474982.1"/>
    </source>
</evidence>
<proteinExistence type="predicted"/>
<dbReference type="Proteomes" id="UP001501183">
    <property type="component" value="Unassembled WGS sequence"/>
</dbReference>
<protein>
    <submittedName>
        <fullName evidence="3">OB-fold domain-containing protein</fullName>
    </submittedName>
</protein>
<evidence type="ECO:0000259" key="1">
    <source>
        <dbReference type="Pfam" id="PF01796"/>
    </source>
</evidence>
<dbReference type="RefSeq" id="WP_345342824.1">
    <property type="nucleotide sequence ID" value="NZ_BAABFB010000024.1"/>
</dbReference>
<dbReference type="PANTHER" id="PTHR34075">
    <property type="entry name" value="BLR3430 PROTEIN"/>
    <property type="match status" value="1"/>
</dbReference>
<organism evidence="3 4">
    <name type="scientific">Rhodococcus olei</name>
    <dbReference type="NCBI Taxonomy" id="2161675"/>
    <lineage>
        <taxon>Bacteria</taxon>
        <taxon>Bacillati</taxon>
        <taxon>Actinomycetota</taxon>
        <taxon>Actinomycetes</taxon>
        <taxon>Mycobacteriales</taxon>
        <taxon>Nocardiaceae</taxon>
        <taxon>Rhodococcus</taxon>
    </lineage>
</organism>
<dbReference type="EMBL" id="BAABFB010000024">
    <property type="protein sequence ID" value="GAA4474982.1"/>
    <property type="molecule type" value="Genomic_DNA"/>
</dbReference>
<dbReference type="Gene3D" id="6.10.30.10">
    <property type="match status" value="1"/>
</dbReference>
<feature type="domain" description="ChsH2 rubredoxin-like zinc ribbon" evidence="2">
    <location>
        <begin position="25"/>
        <end position="58"/>
    </location>
</feature>
<dbReference type="SUPFAM" id="SSF50249">
    <property type="entry name" value="Nucleic acid-binding proteins"/>
    <property type="match status" value="1"/>
</dbReference>
<accession>A0ABP8NZD1</accession>
<dbReference type="InterPro" id="IPR022002">
    <property type="entry name" value="ChsH2_Znr"/>
</dbReference>
<gene>
    <name evidence="3" type="ORF">GCM10023094_11570</name>
</gene>
<feature type="domain" description="ChsH2 C-terminal OB-fold" evidence="1">
    <location>
        <begin position="60"/>
        <end position="119"/>
    </location>
</feature>
<evidence type="ECO:0000313" key="4">
    <source>
        <dbReference type="Proteomes" id="UP001501183"/>
    </source>
</evidence>
<dbReference type="InterPro" id="IPR002878">
    <property type="entry name" value="ChsH2_C"/>
</dbReference>
<dbReference type="InterPro" id="IPR012340">
    <property type="entry name" value="NA-bd_OB-fold"/>
</dbReference>
<dbReference type="InterPro" id="IPR052513">
    <property type="entry name" value="Thioester_dehydratase-like"/>
</dbReference>
<dbReference type="PANTHER" id="PTHR34075:SF5">
    <property type="entry name" value="BLR3430 PROTEIN"/>
    <property type="match status" value="1"/>
</dbReference>